<dbReference type="GO" id="GO:0071339">
    <property type="term" value="C:MLL1 complex"/>
    <property type="evidence" value="ECO:0007669"/>
    <property type="project" value="InterPro"/>
</dbReference>
<dbReference type="InterPro" id="IPR008984">
    <property type="entry name" value="SMAD_FHA_dom_sf"/>
</dbReference>
<keyword evidence="4" id="KW-1185">Reference proteome</keyword>
<feature type="region of interest" description="Disordered" evidence="1">
    <location>
        <begin position="1"/>
        <end position="90"/>
    </location>
</feature>
<dbReference type="PROSITE" id="PS50006">
    <property type="entry name" value="FHA_DOMAIN"/>
    <property type="match status" value="1"/>
</dbReference>
<dbReference type="EMBL" id="CANHGI010000001">
    <property type="protein sequence ID" value="CAI5438028.1"/>
    <property type="molecule type" value="Genomic_DNA"/>
</dbReference>
<dbReference type="Gene3D" id="2.60.200.20">
    <property type="match status" value="1"/>
</dbReference>
<dbReference type="PANTHER" id="PTHR13233:SF0">
    <property type="entry name" value="MICROSPHERULE PROTEIN 1"/>
    <property type="match status" value="1"/>
</dbReference>
<dbReference type="GO" id="GO:0002151">
    <property type="term" value="F:G-quadruplex RNA binding"/>
    <property type="evidence" value="ECO:0007669"/>
    <property type="project" value="InterPro"/>
</dbReference>
<dbReference type="GO" id="GO:0031011">
    <property type="term" value="C:Ino80 complex"/>
    <property type="evidence" value="ECO:0007669"/>
    <property type="project" value="InterPro"/>
</dbReference>
<accession>A0A9P1I474</accession>
<feature type="compositionally biased region" description="Basic and acidic residues" evidence="1">
    <location>
        <begin position="1"/>
        <end position="11"/>
    </location>
</feature>
<gene>
    <name evidence="3" type="ORF">CAMP_LOCUS665</name>
</gene>
<proteinExistence type="predicted"/>
<evidence type="ECO:0000256" key="1">
    <source>
        <dbReference type="SAM" id="MobiDB-lite"/>
    </source>
</evidence>
<dbReference type="OrthoDB" id="10262769at2759"/>
<feature type="compositionally biased region" description="Basic and acidic residues" evidence="1">
    <location>
        <begin position="81"/>
        <end position="90"/>
    </location>
</feature>
<comment type="caution">
    <text evidence="3">The sequence shown here is derived from an EMBL/GenBank/DDBJ whole genome shotgun (WGS) entry which is preliminary data.</text>
</comment>
<feature type="domain" description="FHA" evidence="2">
    <location>
        <begin position="315"/>
        <end position="370"/>
    </location>
</feature>
<evidence type="ECO:0000259" key="2">
    <source>
        <dbReference type="PROSITE" id="PS50006"/>
    </source>
</evidence>
<dbReference type="Pfam" id="PF00498">
    <property type="entry name" value="FHA"/>
    <property type="match status" value="1"/>
</dbReference>
<dbReference type="Proteomes" id="UP001152747">
    <property type="component" value="Unassembled WGS sequence"/>
</dbReference>
<sequence length="437" mass="50197">MEETIDVERISPTETSDEAIIPKEIETEAQPGTSKQDESEDQSMDKSKKRNLEESEKPAESDKKKSRKSFLKQASTEDPSDEKSKQVSLEKQDSCDELVKSWTASDDYALITAMQHINNFRAIYQGVHFSQDYDVNEIEDRWCKLYYDEKISEASRKRMSAMTPEQMFAIQTRTPFTQSEENFLLSTVRNITGSPSRNYQLTIETFSRILYSNRDKFYEARTPQTLSDHYKRLTAPEPSRSTDWERIETSLAVSTEFVFDYLRPLKAVNTRSHVLSQLSTINHQMSTSEDERLGNNVIAVLKGKLIRYSMIRDVILLGRATHDNKVDVDLSIEGPAAKISRKQAYIEFDNGTFFIRNVGNRAFCVDSKPIAPQMSCQLRDGSLIEIVTLQITFQITHKVTMSPKLKRALNNLNQQRLLSTAKHFIPKIKSHHPHPHS</sequence>
<dbReference type="AlphaFoldDB" id="A0A9P1I474"/>
<dbReference type="GO" id="GO:0045944">
    <property type="term" value="P:positive regulation of transcription by RNA polymerase II"/>
    <property type="evidence" value="ECO:0007669"/>
    <property type="project" value="TreeGrafter"/>
</dbReference>
<dbReference type="Pfam" id="PF13325">
    <property type="entry name" value="MCRS_N"/>
    <property type="match status" value="1"/>
</dbReference>
<protein>
    <recommendedName>
        <fullName evidence="2">FHA domain-containing protein</fullName>
    </recommendedName>
</protein>
<dbReference type="SUPFAM" id="SSF49879">
    <property type="entry name" value="SMAD/FHA domain"/>
    <property type="match status" value="1"/>
</dbReference>
<dbReference type="InterPro" id="IPR000253">
    <property type="entry name" value="FHA_dom"/>
</dbReference>
<evidence type="ECO:0000313" key="4">
    <source>
        <dbReference type="Proteomes" id="UP001152747"/>
    </source>
</evidence>
<name>A0A9P1I474_9PELO</name>
<dbReference type="GO" id="GO:0044545">
    <property type="term" value="C:NSL complex"/>
    <property type="evidence" value="ECO:0007669"/>
    <property type="project" value="TreeGrafter"/>
</dbReference>
<dbReference type="InterPro" id="IPR025999">
    <property type="entry name" value="MCRS_N"/>
</dbReference>
<dbReference type="InterPro" id="IPR037912">
    <property type="entry name" value="MCRS1"/>
</dbReference>
<evidence type="ECO:0000313" key="3">
    <source>
        <dbReference type="EMBL" id="CAI5438028.1"/>
    </source>
</evidence>
<dbReference type="PANTHER" id="PTHR13233">
    <property type="entry name" value="MICROSPHERULE PROTEIN 1"/>
    <property type="match status" value="1"/>
</dbReference>
<feature type="compositionally biased region" description="Basic and acidic residues" evidence="1">
    <location>
        <begin position="43"/>
        <end position="63"/>
    </location>
</feature>
<organism evidence="3 4">
    <name type="scientific">Caenorhabditis angaria</name>
    <dbReference type="NCBI Taxonomy" id="860376"/>
    <lineage>
        <taxon>Eukaryota</taxon>
        <taxon>Metazoa</taxon>
        <taxon>Ecdysozoa</taxon>
        <taxon>Nematoda</taxon>
        <taxon>Chromadorea</taxon>
        <taxon>Rhabditida</taxon>
        <taxon>Rhabditina</taxon>
        <taxon>Rhabditomorpha</taxon>
        <taxon>Rhabditoidea</taxon>
        <taxon>Rhabditidae</taxon>
        <taxon>Peloderinae</taxon>
        <taxon>Caenorhabditis</taxon>
    </lineage>
</organism>
<reference evidence="3" key="1">
    <citation type="submission" date="2022-11" db="EMBL/GenBank/DDBJ databases">
        <authorList>
            <person name="Kikuchi T."/>
        </authorList>
    </citation>
    <scope>NUCLEOTIDE SEQUENCE</scope>
    <source>
        <strain evidence="3">PS1010</strain>
    </source>
</reference>